<dbReference type="EMBL" id="JAFHDT010000016">
    <property type="protein sequence ID" value="KAI7799285.1"/>
    <property type="molecule type" value="Genomic_DNA"/>
</dbReference>
<keyword evidence="3" id="KW-1185">Reference proteome</keyword>
<comment type="caution">
    <text evidence="2">The sequence shown here is derived from an EMBL/GenBank/DDBJ whole genome shotgun (WGS) entry which is preliminary data.</text>
</comment>
<evidence type="ECO:0000313" key="2">
    <source>
        <dbReference type="EMBL" id="KAI7799285.1"/>
    </source>
</evidence>
<protein>
    <submittedName>
        <fullName evidence="2">Uncharacterized protein</fullName>
    </submittedName>
</protein>
<dbReference type="AlphaFoldDB" id="A0A9W7TIA2"/>
<proteinExistence type="predicted"/>
<reference evidence="2" key="1">
    <citation type="submission" date="2021-02" db="EMBL/GenBank/DDBJ databases">
        <title>Comparative genomics reveals that relaxation of natural selection precedes convergent phenotypic evolution of cavefish.</title>
        <authorList>
            <person name="Peng Z."/>
        </authorList>
    </citation>
    <scope>NUCLEOTIDE SEQUENCE</scope>
    <source>
        <tissue evidence="2">Muscle</tissue>
    </source>
</reference>
<name>A0A9W7TIA2_TRIRA</name>
<accession>A0A9W7TIA2</accession>
<evidence type="ECO:0000313" key="3">
    <source>
        <dbReference type="Proteomes" id="UP001059041"/>
    </source>
</evidence>
<sequence>DFYTESLLRAGGDTVTWSTILADIADASNDAHGLFVSNNTESISSEDPGESAEVNVNRTAPGEPSLIIEQPLPPNQEHFTQELLLE</sequence>
<evidence type="ECO:0000256" key="1">
    <source>
        <dbReference type="SAM" id="MobiDB-lite"/>
    </source>
</evidence>
<feature type="non-terminal residue" evidence="2">
    <location>
        <position position="1"/>
    </location>
</feature>
<feature type="region of interest" description="Disordered" evidence="1">
    <location>
        <begin position="64"/>
        <end position="86"/>
    </location>
</feature>
<dbReference type="Proteomes" id="UP001059041">
    <property type="component" value="Linkage Group LG16"/>
</dbReference>
<gene>
    <name evidence="2" type="ORF">IRJ41_024917</name>
</gene>
<organism evidence="2 3">
    <name type="scientific">Triplophysa rosa</name>
    <name type="common">Cave loach</name>
    <dbReference type="NCBI Taxonomy" id="992332"/>
    <lineage>
        <taxon>Eukaryota</taxon>
        <taxon>Metazoa</taxon>
        <taxon>Chordata</taxon>
        <taxon>Craniata</taxon>
        <taxon>Vertebrata</taxon>
        <taxon>Euteleostomi</taxon>
        <taxon>Actinopterygii</taxon>
        <taxon>Neopterygii</taxon>
        <taxon>Teleostei</taxon>
        <taxon>Ostariophysi</taxon>
        <taxon>Cypriniformes</taxon>
        <taxon>Nemacheilidae</taxon>
        <taxon>Triplophysa</taxon>
    </lineage>
</organism>